<gene>
    <name evidence="9" type="primary">dmeF</name>
    <name evidence="9" type="ORF">GVO57_08710</name>
</gene>
<dbReference type="NCBIfam" id="NF033827">
    <property type="entry name" value="CDF_efflux_DmeF"/>
    <property type="match status" value="1"/>
</dbReference>
<dbReference type="NCBIfam" id="TIGR01297">
    <property type="entry name" value="CDF"/>
    <property type="match status" value="1"/>
</dbReference>
<evidence type="ECO:0000256" key="1">
    <source>
        <dbReference type="ARBA" id="ARBA00004141"/>
    </source>
</evidence>
<evidence type="ECO:0000256" key="6">
    <source>
        <dbReference type="ARBA" id="ARBA00023136"/>
    </source>
</evidence>
<keyword evidence="4 7" id="KW-1133">Transmembrane helix</keyword>
<dbReference type="Gene3D" id="1.20.1510.10">
    <property type="entry name" value="Cation efflux protein transmembrane domain"/>
    <property type="match status" value="1"/>
</dbReference>
<accession>A0A7Z2S5A9</accession>
<dbReference type="Pfam" id="PF01545">
    <property type="entry name" value="Cation_efflux"/>
    <property type="match status" value="1"/>
</dbReference>
<proteinExistence type="predicted"/>
<dbReference type="SUPFAM" id="SSF161111">
    <property type="entry name" value="Cation efflux protein transmembrane domain-like"/>
    <property type="match status" value="1"/>
</dbReference>
<keyword evidence="3 7" id="KW-0812">Transmembrane</keyword>
<feature type="transmembrane region" description="Helical" evidence="7">
    <location>
        <begin position="55"/>
        <end position="73"/>
    </location>
</feature>
<comment type="subcellular location">
    <subcellularLocation>
        <location evidence="1">Membrane</location>
        <topology evidence="1">Multi-pass membrane protein</topology>
    </subcellularLocation>
</comment>
<dbReference type="GO" id="GO:0005385">
    <property type="term" value="F:zinc ion transmembrane transporter activity"/>
    <property type="evidence" value="ECO:0007669"/>
    <property type="project" value="InterPro"/>
</dbReference>
<feature type="transmembrane region" description="Helical" evidence="7">
    <location>
        <begin position="206"/>
        <end position="224"/>
    </location>
</feature>
<evidence type="ECO:0000256" key="3">
    <source>
        <dbReference type="ARBA" id="ARBA00022692"/>
    </source>
</evidence>
<dbReference type="InterPro" id="IPR058533">
    <property type="entry name" value="Cation_efflux_TM"/>
</dbReference>
<feature type="transmembrane region" description="Helical" evidence="7">
    <location>
        <begin position="25"/>
        <end position="49"/>
    </location>
</feature>
<keyword evidence="10" id="KW-1185">Reference proteome</keyword>
<dbReference type="AlphaFoldDB" id="A0A7Z2S5A9"/>
<feature type="transmembrane region" description="Helical" evidence="7">
    <location>
        <begin position="123"/>
        <end position="147"/>
    </location>
</feature>
<dbReference type="PANTHER" id="PTHR45755">
    <property type="match status" value="1"/>
</dbReference>
<evidence type="ECO:0000256" key="2">
    <source>
        <dbReference type="ARBA" id="ARBA00022448"/>
    </source>
</evidence>
<dbReference type="GO" id="GO:0006882">
    <property type="term" value="P:intracellular zinc ion homeostasis"/>
    <property type="evidence" value="ECO:0007669"/>
    <property type="project" value="InterPro"/>
</dbReference>
<organism evidence="9 10">
    <name type="scientific">Sphingomonas changnyeongensis</name>
    <dbReference type="NCBI Taxonomy" id="2698679"/>
    <lineage>
        <taxon>Bacteria</taxon>
        <taxon>Pseudomonadati</taxon>
        <taxon>Pseudomonadota</taxon>
        <taxon>Alphaproteobacteria</taxon>
        <taxon>Sphingomonadales</taxon>
        <taxon>Sphingomonadaceae</taxon>
        <taxon>Sphingomonas</taxon>
    </lineage>
</organism>
<name>A0A7Z2S5A9_9SPHN</name>
<reference evidence="9 10" key="1">
    <citation type="submission" date="2020-01" db="EMBL/GenBank/DDBJ databases">
        <title>Sphingomonas sp. C33 whole genome sequece.</title>
        <authorList>
            <person name="Park C."/>
        </authorList>
    </citation>
    <scope>NUCLEOTIDE SEQUENCE [LARGE SCALE GENOMIC DNA]</scope>
    <source>
        <strain evidence="9 10">C33</strain>
    </source>
</reference>
<keyword evidence="2" id="KW-0813">Transport</keyword>
<evidence type="ECO:0000256" key="5">
    <source>
        <dbReference type="ARBA" id="ARBA00023065"/>
    </source>
</evidence>
<feature type="transmembrane region" description="Helical" evidence="7">
    <location>
        <begin position="178"/>
        <end position="200"/>
    </location>
</feature>
<evidence type="ECO:0000313" key="9">
    <source>
        <dbReference type="EMBL" id="QHL90885.1"/>
    </source>
</evidence>
<dbReference type="InterPro" id="IPR027469">
    <property type="entry name" value="Cation_efflux_TMD_sf"/>
</dbReference>
<keyword evidence="6 7" id="KW-0472">Membrane</keyword>
<evidence type="ECO:0000256" key="4">
    <source>
        <dbReference type="ARBA" id="ARBA00022989"/>
    </source>
</evidence>
<dbReference type="InterPro" id="IPR045316">
    <property type="entry name" value="Msc2-like"/>
</dbReference>
<evidence type="ECO:0000259" key="8">
    <source>
        <dbReference type="Pfam" id="PF01545"/>
    </source>
</evidence>
<dbReference type="RefSeq" id="WP_160592812.1">
    <property type="nucleotide sequence ID" value="NZ_CP047895.1"/>
</dbReference>
<dbReference type="EMBL" id="CP047895">
    <property type="protein sequence ID" value="QHL90885.1"/>
    <property type="molecule type" value="Genomic_DNA"/>
</dbReference>
<dbReference type="GO" id="GO:0016020">
    <property type="term" value="C:membrane"/>
    <property type="evidence" value="ECO:0007669"/>
    <property type="project" value="UniProtKB-SubCell"/>
</dbReference>
<evidence type="ECO:0000313" key="10">
    <source>
        <dbReference type="Proteomes" id="UP000464468"/>
    </source>
</evidence>
<dbReference type="InterPro" id="IPR002524">
    <property type="entry name" value="Cation_efflux"/>
</dbReference>
<protein>
    <submittedName>
        <fullName evidence="9">CDF family Co(II)/Ni(II) efflux transporter DmeF</fullName>
    </submittedName>
</protein>
<dbReference type="PANTHER" id="PTHR45755:SF4">
    <property type="entry name" value="ZINC TRANSPORTER 7"/>
    <property type="match status" value="1"/>
</dbReference>
<keyword evidence="5" id="KW-0406">Ion transport</keyword>
<feature type="domain" description="Cation efflux protein transmembrane" evidence="8">
    <location>
        <begin position="27"/>
        <end position="235"/>
    </location>
</feature>
<dbReference type="Proteomes" id="UP000464468">
    <property type="component" value="Chromosome"/>
</dbReference>
<dbReference type="KEGG" id="schy:GVO57_08710"/>
<feature type="transmembrane region" description="Helical" evidence="7">
    <location>
        <begin position="93"/>
        <end position="111"/>
    </location>
</feature>
<evidence type="ECO:0000256" key="7">
    <source>
        <dbReference type="SAM" id="Phobius"/>
    </source>
</evidence>
<sequence length="312" mass="32505">MSAGTDHGPVAALGAGHQVHERRTLWVVALAAITMLVEIAAGLATGSMALLADGIHMATHVGALGLAAFAYRYARRHAADPRFVFGTGKVGDLAGFASALMLGVFAIGIAAESVDRLFAPGAIAYGEALWVAGLGLAVNLASALLLAHDHDHPHDHDHGHDHHHGAHGHHHDHNLRSAYFHVLADALTSVLAIAALLAGLYLGWRWLDAAAGIAGALVIAHWALGLMRTTGLVLVDATADPGLAARLRAAVEDEATEVVDLRCWRIGPGRFAALIALHSAQPLPVAAYRARLAGQHGLAWLWIGVSGRSAAD</sequence>